<proteinExistence type="predicted"/>
<evidence type="ECO:0000313" key="1">
    <source>
        <dbReference type="EMBL" id="KAK7045610.1"/>
    </source>
</evidence>
<protein>
    <submittedName>
        <fullName evidence="1">Uncharacterized protein</fullName>
    </submittedName>
</protein>
<dbReference type="EMBL" id="JAYKXP010000024">
    <property type="protein sequence ID" value="KAK7045610.1"/>
    <property type="molecule type" value="Genomic_DNA"/>
</dbReference>
<evidence type="ECO:0000313" key="2">
    <source>
        <dbReference type="Proteomes" id="UP001383192"/>
    </source>
</evidence>
<dbReference type="AlphaFoldDB" id="A0AAW0D3K7"/>
<accession>A0AAW0D3K7</accession>
<gene>
    <name evidence="1" type="ORF">VNI00_007443</name>
</gene>
<dbReference type="Proteomes" id="UP001383192">
    <property type="component" value="Unassembled WGS sequence"/>
</dbReference>
<keyword evidence="2" id="KW-1185">Reference proteome</keyword>
<name>A0AAW0D3K7_9AGAR</name>
<comment type="caution">
    <text evidence="1">The sequence shown here is derived from an EMBL/GenBank/DDBJ whole genome shotgun (WGS) entry which is preliminary data.</text>
</comment>
<organism evidence="1 2">
    <name type="scientific">Paramarasmius palmivorus</name>
    <dbReference type="NCBI Taxonomy" id="297713"/>
    <lineage>
        <taxon>Eukaryota</taxon>
        <taxon>Fungi</taxon>
        <taxon>Dikarya</taxon>
        <taxon>Basidiomycota</taxon>
        <taxon>Agaricomycotina</taxon>
        <taxon>Agaricomycetes</taxon>
        <taxon>Agaricomycetidae</taxon>
        <taxon>Agaricales</taxon>
        <taxon>Marasmiineae</taxon>
        <taxon>Marasmiaceae</taxon>
        <taxon>Paramarasmius</taxon>
    </lineage>
</organism>
<reference evidence="1 2" key="1">
    <citation type="submission" date="2024-01" db="EMBL/GenBank/DDBJ databases">
        <title>A draft genome for a cacao thread blight-causing isolate of Paramarasmius palmivorus.</title>
        <authorList>
            <person name="Baruah I.K."/>
            <person name="Bukari Y."/>
            <person name="Amoako-Attah I."/>
            <person name="Meinhardt L.W."/>
            <person name="Bailey B.A."/>
            <person name="Cohen S.P."/>
        </authorList>
    </citation>
    <scope>NUCLEOTIDE SEQUENCE [LARGE SCALE GENOMIC DNA]</scope>
    <source>
        <strain evidence="1 2">GH-12</strain>
    </source>
</reference>
<sequence length="406" mass="45309">MAQMGVTLLPTISTPSVGSTTKRKHSAELRQIHTAALSNPPVNVSKHTRWYRKDELVWVILNKAIAKQEKGPYAIRMWPGIITDVTPRISGVLLEAFSQRHPEVIERERELYECQCTVELLNISDAGRYITVNDTTILPFSVYSPTGNLRNYLRTIISDNHCSPVWDILGQSFQEVAPSYIKALEIAEQIQYDVRIHSSPENLCWGAERIMAGDMIRLACSRNALAPVFREHFPGGKVAPRGPGKRMREICKVQGYDPAFFGSGSRAGFFKVVRFDLDSAPPSLVGHFYELVDGDYDQEMDDHAIENSSSDDTPDLAKGEHSSSDAFQLLLRPVILPGGETLETLVPFERIAGRCYRGMLQFCAAVGEVLFSAKAGDSIDDIIKEWKPIWEVEGLIPVDVSNEEQA</sequence>